<evidence type="ECO:0000313" key="1">
    <source>
        <dbReference type="EMBL" id="TCO29142.1"/>
    </source>
</evidence>
<sequence length="174" mass="18591">MVAFVAIISIASCKKEIDWDGSGPNTNPGSGNGAATSEYYITFKADGVAITEKEVSAIRNTSSSPRSLTILGTMANGTSPRLKFFSNESFIGFSPGLNTGNSDYTYPFSYVEYTNASNALYSTINDSEGIYFFYSDVSYTNGGVIKGSFSGQVKGTNGAIVRITEGKFNLKFSN</sequence>
<name>A0A4R2HIT5_9SPHI</name>
<comment type="caution">
    <text evidence="1">The sequence shown here is derived from an EMBL/GenBank/DDBJ whole genome shotgun (WGS) entry which is preliminary data.</text>
</comment>
<dbReference type="Proteomes" id="UP000295684">
    <property type="component" value="Unassembled WGS sequence"/>
</dbReference>
<gene>
    <name evidence="1" type="ORF">EV200_102564</name>
</gene>
<proteinExistence type="predicted"/>
<dbReference type="AlphaFoldDB" id="A0A4R2HIT5"/>
<reference evidence="1 2" key="1">
    <citation type="submission" date="2019-03" db="EMBL/GenBank/DDBJ databases">
        <title>Genomic Encyclopedia of Type Strains, Phase IV (KMG-IV): sequencing the most valuable type-strain genomes for metagenomic binning, comparative biology and taxonomic classification.</title>
        <authorList>
            <person name="Goeker M."/>
        </authorList>
    </citation>
    <scope>NUCLEOTIDE SEQUENCE [LARGE SCALE GENOMIC DNA]</scope>
    <source>
        <strain evidence="1 2">DSM 103236</strain>
    </source>
</reference>
<protein>
    <submittedName>
        <fullName evidence="1">Uncharacterized protein</fullName>
    </submittedName>
</protein>
<evidence type="ECO:0000313" key="2">
    <source>
        <dbReference type="Proteomes" id="UP000295684"/>
    </source>
</evidence>
<dbReference type="EMBL" id="SLWO01000002">
    <property type="protein sequence ID" value="TCO29142.1"/>
    <property type="molecule type" value="Genomic_DNA"/>
</dbReference>
<accession>A0A4R2HIT5</accession>
<organism evidence="1 2">
    <name type="scientific">Pedobacter psychrotolerans</name>
    <dbReference type="NCBI Taxonomy" id="1843235"/>
    <lineage>
        <taxon>Bacteria</taxon>
        <taxon>Pseudomonadati</taxon>
        <taxon>Bacteroidota</taxon>
        <taxon>Sphingobacteriia</taxon>
        <taxon>Sphingobacteriales</taxon>
        <taxon>Sphingobacteriaceae</taxon>
        <taxon>Pedobacter</taxon>
    </lineage>
</organism>